<dbReference type="SUPFAM" id="SSF53822">
    <property type="entry name" value="Periplasmic binding protein-like I"/>
    <property type="match status" value="1"/>
</dbReference>
<evidence type="ECO:0000313" key="5">
    <source>
        <dbReference type="EMBL" id="GAA2225667.1"/>
    </source>
</evidence>
<dbReference type="Pfam" id="PF00356">
    <property type="entry name" value="LacI"/>
    <property type="match status" value="1"/>
</dbReference>
<dbReference type="Proteomes" id="UP001500929">
    <property type="component" value="Unassembled WGS sequence"/>
</dbReference>
<dbReference type="Gene3D" id="1.10.260.40">
    <property type="entry name" value="lambda repressor-like DNA-binding domains"/>
    <property type="match status" value="1"/>
</dbReference>
<dbReference type="InterPro" id="IPR028082">
    <property type="entry name" value="Peripla_BP_I"/>
</dbReference>
<evidence type="ECO:0000256" key="3">
    <source>
        <dbReference type="ARBA" id="ARBA00023163"/>
    </source>
</evidence>
<dbReference type="EMBL" id="BAAAQY010000002">
    <property type="protein sequence ID" value="GAA2225667.1"/>
    <property type="molecule type" value="Genomic_DNA"/>
</dbReference>
<organism evidence="5 6">
    <name type="scientific">Herbiconiux moechotypicola</name>
    <dbReference type="NCBI Taxonomy" id="637393"/>
    <lineage>
        <taxon>Bacteria</taxon>
        <taxon>Bacillati</taxon>
        <taxon>Actinomycetota</taxon>
        <taxon>Actinomycetes</taxon>
        <taxon>Micrococcales</taxon>
        <taxon>Microbacteriaceae</taxon>
        <taxon>Herbiconiux</taxon>
    </lineage>
</organism>
<keyword evidence="6" id="KW-1185">Reference proteome</keyword>
<dbReference type="InterPro" id="IPR000843">
    <property type="entry name" value="HTH_LacI"/>
</dbReference>
<evidence type="ECO:0000256" key="1">
    <source>
        <dbReference type="ARBA" id="ARBA00023015"/>
    </source>
</evidence>
<dbReference type="CDD" id="cd06267">
    <property type="entry name" value="PBP1_LacI_sugar_binding-like"/>
    <property type="match status" value="1"/>
</dbReference>
<protein>
    <submittedName>
        <fullName evidence="5">LacI family DNA-binding transcriptional regulator</fullName>
    </submittedName>
</protein>
<name>A0ABN3DAB7_9MICO</name>
<keyword evidence="3" id="KW-0804">Transcription</keyword>
<comment type="caution">
    <text evidence="5">The sequence shown here is derived from an EMBL/GenBank/DDBJ whole genome shotgun (WGS) entry which is preliminary data.</text>
</comment>
<dbReference type="InterPro" id="IPR010982">
    <property type="entry name" value="Lambda_DNA-bd_dom_sf"/>
</dbReference>
<dbReference type="PROSITE" id="PS50932">
    <property type="entry name" value="HTH_LACI_2"/>
    <property type="match status" value="1"/>
</dbReference>
<proteinExistence type="predicted"/>
<dbReference type="InterPro" id="IPR046335">
    <property type="entry name" value="LacI/GalR-like_sensor"/>
</dbReference>
<feature type="domain" description="HTH lacI-type" evidence="4">
    <location>
        <begin position="1"/>
        <end position="53"/>
    </location>
</feature>
<evidence type="ECO:0000259" key="4">
    <source>
        <dbReference type="PROSITE" id="PS50932"/>
    </source>
</evidence>
<evidence type="ECO:0000313" key="6">
    <source>
        <dbReference type="Proteomes" id="UP001500929"/>
    </source>
</evidence>
<dbReference type="Gene3D" id="3.40.50.2300">
    <property type="match status" value="2"/>
</dbReference>
<dbReference type="PANTHER" id="PTHR30146">
    <property type="entry name" value="LACI-RELATED TRANSCRIPTIONAL REPRESSOR"/>
    <property type="match status" value="1"/>
</dbReference>
<dbReference type="PANTHER" id="PTHR30146:SF109">
    <property type="entry name" value="HTH-TYPE TRANSCRIPTIONAL REGULATOR GALS"/>
    <property type="match status" value="1"/>
</dbReference>
<dbReference type="SUPFAM" id="SSF47413">
    <property type="entry name" value="lambda repressor-like DNA-binding domains"/>
    <property type="match status" value="1"/>
</dbReference>
<sequence>MADVAARAGVSKKTVSNYFNGYRYMRPDTRARIEAAVVELNYKMNISARNLSSGRTGTISLAIPELAHPYFAELAQAVVSAAQLHDLNVLVEVTDGDREHELEILNGSRGRSVDGLIFGPLALEPSDIDSARIDVPTVLIGDRVHRGRFDFVSVDNEAGAHAATRHLIDAGHTRIAALGFDEDLSPTAAAQRQHGYLRALAEAGLPVDPALTIGPLVWNRAGGADGVRRLLASGAAFDAVFGFNDAIALGAMSELSHHGLRVPDDVALMGFDDVQDAAYSVPGLTTVDSGRDWVARTAVDLLVLRMSAAAGGAAADEAPPVDVHTAAFSLVRRSTA</sequence>
<keyword evidence="1" id="KW-0805">Transcription regulation</keyword>
<dbReference type="Pfam" id="PF13377">
    <property type="entry name" value="Peripla_BP_3"/>
    <property type="match status" value="1"/>
</dbReference>
<accession>A0ABN3DAB7</accession>
<dbReference type="CDD" id="cd01392">
    <property type="entry name" value="HTH_LacI"/>
    <property type="match status" value="1"/>
</dbReference>
<gene>
    <name evidence="5" type="ORF">GCM10009851_06820</name>
</gene>
<dbReference type="SMART" id="SM00354">
    <property type="entry name" value="HTH_LACI"/>
    <property type="match status" value="1"/>
</dbReference>
<dbReference type="GO" id="GO:0003677">
    <property type="term" value="F:DNA binding"/>
    <property type="evidence" value="ECO:0007669"/>
    <property type="project" value="UniProtKB-KW"/>
</dbReference>
<keyword evidence="2 5" id="KW-0238">DNA-binding</keyword>
<evidence type="ECO:0000256" key="2">
    <source>
        <dbReference type="ARBA" id="ARBA00023125"/>
    </source>
</evidence>
<reference evidence="5 6" key="1">
    <citation type="journal article" date="2019" name="Int. J. Syst. Evol. Microbiol.">
        <title>The Global Catalogue of Microorganisms (GCM) 10K type strain sequencing project: providing services to taxonomists for standard genome sequencing and annotation.</title>
        <authorList>
            <consortium name="The Broad Institute Genomics Platform"/>
            <consortium name="The Broad Institute Genome Sequencing Center for Infectious Disease"/>
            <person name="Wu L."/>
            <person name="Ma J."/>
        </authorList>
    </citation>
    <scope>NUCLEOTIDE SEQUENCE [LARGE SCALE GENOMIC DNA]</scope>
    <source>
        <strain evidence="5 6">JCM 16117</strain>
    </source>
</reference>